<protein>
    <submittedName>
        <fullName evidence="1">Uncharacterized protein</fullName>
    </submittedName>
</protein>
<gene>
    <name evidence="1" type="ORF">Pcinc_004963</name>
</gene>
<evidence type="ECO:0000313" key="2">
    <source>
        <dbReference type="Proteomes" id="UP001286313"/>
    </source>
</evidence>
<evidence type="ECO:0000313" key="1">
    <source>
        <dbReference type="EMBL" id="KAK3891174.1"/>
    </source>
</evidence>
<reference evidence="1" key="1">
    <citation type="submission" date="2023-10" db="EMBL/GenBank/DDBJ databases">
        <title>Genome assemblies of two species of porcelain crab, Petrolisthes cinctipes and Petrolisthes manimaculis (Anomura: Porcellanidae).</title>
        <authorList>
            <person name="Angst P."/>
        </authorList>
    </citation>
    <scope>NUCLEOTIDE SEQUENCE</scope>
    <source>
        <strain evidence="1">PB745_01</strain>
        <tissue evidence="1">Gill</tissue>
    </source>
</reference>
<proteinExistence type="predicted"/>
<dbReference type="AlphaFoldDB" id="A0AAE1KZU8"/>
<sequence length="131" mass="14753">MGEDGVSYVFKWESPVQLPQFHFPQVTTEEVSIAAEDLAPLSQLSSGMRVSQLLALSRHSPWTVFATQAPVPFLLDKNEREGLSLLPFTIPACFEEGLLHPLCPVAVLRYYLLSTEAAPWEYLFVWPLFLS</sequence>
<comment type="caution">
    <text evidence="1">The sequence shown here is derived from an EMBL/GenBank/DDBJ whole genome shotgun (WGS) entry which is preliminary data.</text>
</comment>
<keyword evidence="2" id="KW-1185">Reference proteome</keyword>
<dbReference type="Proteomes" id="UP001286313">
    <property type="component" value="Unassembled WGS sequence"/>
</dbReference>
<name>A0AAE1KZU8_PETCI</name>
<dbReference type="EMBL" id="JAWQEG010000365">
    <property type="protein sequence ID" value="KAK3891174.1"/>
    <property type="molecule type" value="Genomic_DNA"/>
</dbReference>
<organism evidence="1 2">
    <name type="scientific">Petrolisthes cinctipes</name>
    <name type="common">Flat porcelain crab</name>
    <dbReference type="NCBI Taxonomy" id="88211"/>
    <lineage>
        <taxon>Eukaryota</taxon>
        <taxon>Metazoa</taxon>
        <taxon>Ecdysozoa</taxon>
        <taxon>Arthropoda</taxon>
        <taxon>Crustacea</taxon>
        <taxon>Multicrustacea</taxon>
        <taxon>Malacostraca</taxon>
        <taxon>Eumalacostraca</taxon>
        <taxon>Eucarida</taxon>
        <taxon>Decapoda</taxon>
        <taxon>Pleocyemata</taxon>
        <taxon>Anomura</taxon>
        <taxon>Galatheoidea</taxon>
        <taxon>Porcellanidae</taxon>
        <taxon>Petrolisthes</taxon>
    </lineage>
</organism>
<accession>A0AAE1KZU8</accession>